<gene>
    <name evidence="2" type="ORF">JBF11_02770</name>
</gene>
<keyword evidence="2" id="KW-0378">Hydrolase</keyword>
<proteinExistence type="predicted"/>
<name>A0ABY5Y241_9BACT</name>
<evidence type="ECO:0000313" key="2">
    <source>
        <dbReference type="EMBL" id="UWX06255.1"/>
    </source>
</evidence>
<evidence type="ECO:0000256" key="1">
    <source>
        <dbReference type="SAM" id="Phobius"/>
    </source>
</evidence>
<feature type="transmembrane region" description="Helical" evidence="1">
    <location>
        <begin position="59"/>
        <end position="78"/>
    </location>
</feature>
<evidence type="ECO:0000313" key="3">
    <source>
        <dbReference type="Proteomes" id="UP001058120"/>
    </source>
</evidence>
<keyword evidence="1" id="KW-0812">Transmembrane</keyword>
<feature type="transmembrane region" description="Helical" evidence="1">
    <location>
        <begin position="132"/>
        <end position="151"/>
    </location>
</feature>
<reference evidence="2" key="1">
    <citation type="submission" date="2020-12" db="EMBL/GenBank/DDBJ databases">
        <title>Taurinivorans muris gen. nov., sp. nov., fundamental and realized metabolic niche of a ubiquitous sulfidogenic bacterium in the murine intestine.</title>
        <authorList>
            <person name="Ye H."/>
            <person name="Hanson B.T."/>
            <person name="Loy A."/>
        </authorList>
    </citation>
    <scope>NUCLEOTIDE SEQUENCE</scope>
    <source>
        <strain evidence="2">LT0009</strain>
    </source>
</reference>
<feature type="transmembrane region" description="Helical" evidence="1">
    <location>
        <begin position="90"/>
        <end position="112"/>
    </location>
</feature>
<organism evidence="2 3">
    <name type="scientific">Taurinivorans muris</name>
    <dbReference type="NCBI Taxonomy" id="2787751"/>
    <lineage>
        <taxon>Bacteria</taxon>
        <taxon>Pseudomonadati</taxon>
        <taxon>Thermodesulfobacteriota</taxon>
        <taxon>Desulfovibrionia</taxon>
        <taxon>Desulfovibrionales</taxon>
        <taxon>Desulfovibrionaceae</taxon>
        <taxon>Taurinivorans</taxon>
    </lineage>
</organism>
<dbReference type="InterPro" id="IPR007404">
    <property type="entry name" value="YdjM-like"/>
</dbReference>
<dbReference type="GO" id="GO:0016787">
    <property type="term" value="F:hydrolase activity"/>
    <property type="evidence" value="ECO:0007669"/>
    <property type="project" value="UniProtKB-KW"/>
</dbReference>
<dbReference type="Proteomes" id="UP001058120">
    <property type="component" value="Chromosome"/>
</dbReference>
<dbReference type="RefSeq" id="WP_334315858.1">
    <property type="nucleotide sequence ID" value="NZ_CP065938.1"/>
</dbReference>
<accession>A0ABY5Y241</accession>
<keyword evidence="3" id="KW-1185">Reference proteome</keyword>
<keyword evidence="1" id="KW-1133">Transmembrane helix</keyword>
<keyword evidence="1" id="KW-0472">Membrane</keyword>
<dbReference type="EMBL" id="CP065938">
    <property type="protein sequence ID" value="UWX06255.1"/>
    <property type="molecule type" value="Genomic_DNA"/>
</dbReference>
<sequence length="168" mass="19790">MKWFSHRIFAVGVAAMCKFDISGIASCFLGSTIPDSIDFFLTKLGFSFNKIHRKHSHAWIWYAVSLLLVYAVIIPRMQKDFQELMEYEEIIPAFFIGIFSHIFLDMLTVKGVPRFINPDKKFAVKLVRTNTYSEYIFIFTFFVTACFYLYLTENQYLTVFIDFVYNQL</sequence>
<protein>
    <submittedName>
        <fullName evidence="2">Metal-dependent hydrolase</fullName>
    </submittedName>
</protein>
<dbReference type="Pfam" id="PF04307">
    <property type="entry name" value="YdjM"/>
    <property type="match status" value="1"/>
</dbReference>